<name>A0A0R1XUR5_9LACO</name>
<proteinExistence type="predicted"/>
<organism evidence="2 3">
    <name type="scientific">Agrilactobacillus composti DSM 18527 = JCM 14202</name>
    <dbReference type="NCBI Taxonomy" id="1423734"/>
    <lineage>
        <taxon>Bacteria</taxon>
        <taxon>Bacillati</taxon>
        <taxon>Bacillota</taxon>
        <taxon>Bacilli</taxon>
        <taxon>Lactobacillales</taxon>
        <taxon>Lactobacillaceae</taxon>
        <taxon>Agrilactobacillus</taxon>
    </lineage>
</organism>
<dbReference type="Proteomes" id="UP000051236">
    <property type="component" value="Unassembled WGS sequence"/>
</dbReference>
<accession>A0A0R1XUR5</accession>
<gene>
    <name evidence="2" type="ORF">FC83_GL002311</name>
</gene>
<dbReference type="eggNOG" id="ENOG5032MT7">
    <property type="taxonomic scope" value="Bacteria"/>
</dbReference>
<dbReference type="RefSeq" id="WP_057002574.1">
    <property type="nucleotide sequence ID" value="NZ_AZGA01000040.1"/>
</dbReference>
<dbReference type="EMBL" id="AZGA01000040">
    <property type="protein sequence ID" value="KRM33928.1"/>
    <property type="molecule type" value="Genomic_DNA"/>
</dbReference>
<dbReference type="STRING" id="1423734.FC83_GL002311"/>
<protein>
    <recommendedName>
        <fullName evidence="4">Surface layer protein A domain-containing protein</fullName>
    </recommendedName>
</protein>
<evidence type="ECO:0000313" key="2">
    <source>
        <dbReference type="EMBL" id="KRM33928.1"/>
    </source>
</evidence>
<evidence type="ECO:0000256" key="1">
    <source>
        <dbReference type="SAM" id="SignalP"/>
    </source>
</evidence>
<feature type="signal peptide" evidence="1">
    <location>
        <begin position="1"/>
        <end position="21"/>
    </location>
</feature>
<evidence type="ECO:0008006" key="4">
    <source>
        <dbReference type="Google" id="ProtNLM"/>
    </source>
</evidence>
<dbReference type="PATRIC" id="fig|1423734.3.peg.2340"/>
<sequence length="205" mass="23002">MKIKRMLLLAVLLLVSFSLIAAHPDTVYGDELLSQGVSAGYNVGYDPKVGPAPFKQPNVYYDYPTVATVNGEWGANVFYGNDDNKIFDKILPVGSQWQVYGYTLRQDGWYYDVGGDMWLQADQAKVPVSDGYDALLNAIVSLGGKGLSTNDGYISILVRDEYGVHYKVGRWIYDYLDGSPMYQETLQYNVYYDGQVYAMGKAPRY</sequence>
<reference evidence="2 3" key="1">
    <citation type="journal article" date="2015" name="Genome Announc.">
        <title>Expanding the biotechnology potential of lactobacilli through comparative genomics of 213 strains and associated genera.</title>
        <authorList>
            <person name="Sun Z."/>
            <person name="Harris H.M."/>
            <person name="McCann A."/>
            <person name="Guo C."/>
            <person name="Argimon S."/>
            <person name="Zhang W."/>
            <person name="Yang X."/>
            <person name="Jeffery I.B."/>
            <person name="Cooney J.C."/>
            <person name="Kagawa T.F."/>
            <person name="Liu W."/>
            <person name="Song Y."/>
            <person name="Salvetti E."/>
            <person name="Wrobel A."/>
            <person name="Rasinkangas P."/>
            <person name="Parkhill J."/>
            <person name="Rea M.C."/>
            <person name="O'Sullivan O."/>
            <person name="Ritari J."/>
            <person name="Douillard F.P."/>
            <person name="Paul Ross R."/>
            <person name="Yang R."/>
            <person name="Briner A.E."/>
            <person name="Felis G.E."/>
            <person name="de Vos W.M."/>
            <person name="Barrangou R."/>
            <person name="Klaenhammer T.R."/>
            <person name="Caufield P.W."/>
            <person name="Cui Y."/>
            <person name="Zhang H."/>
            <person name="O'Toole P.W."/>
        </authorList>
    </citation>
    <scope>NUCLEOTIDE SEQUENCE [LARGE SCALE GENOMIC DNA]</scope>
    <source>
        <strain evidence="2 3">DSM 18527</strain>
    </source>
</reference>
<feature type="chain" id="PRO_5039726408" description="Surface layer protein A domain-containing protein" evidence="1">
    <location>
        <begin position="22"/>
        <end position="205"/>
    </location>
</feature>
<dbReference type="AlphaFoldDB" id="A0A0R1XUR5"/>
<keyword evidence="3" id="KW-1185">Reference proteome</keyword>
<keyword evidence="1" id="KW-0732">Signal</keyword>
<comment type="caution">
    <text evidence="2">The sequence shown here is derived from an EMBL/GenBank/DDBJ whole genome shotgun (WGS) entry which is preliminary data.</text>
</comment>
<evidence type="ECO:0000313" key="3">
    <source>
        <dbReference type="Proteomes" id="UP000051236"/>
    </source>
</evidence>